<dbReference type="EMBL" id="UOFA01000403">
    <property type="protein sequence ID" value="VAW48358.1"/>
    <property type="molecule type" value="Genomic_DNA"/>
</dbReference>
<feature type="transmembrane region" description="Helical" evidence="1">
    <location>
        <begin position="62"/>
        <end position="93"/>
    </location>
</feature>
<sequence>RIRDIKWVFHARIIHKNLASLLFAAEKHNYLTIQFLINLLAYQRQVDLYAKNRLRKMYLMSYALICFANQPPCIFIILFHFFGLLPLLLVAAYKYNYLTGQLWVTCWAF</sequence>
<gene>
    <name evidence="2" type="ORF">MNBD_GAMMA02-999</name>
</gene>
<reference evidence="2" key="1">
    <citation type="submission" date="2018-06" db="EMBL/GenBank/DDBJ databases">
        <authorList>
            <person name="Zhirakovskaya E."/>
        </authorList>
    </citation>
    <scope>NUCLEOTIDE SEQUENCE</scope>
</reference>
<keyword evidence="1" id="KW-0812">Transmembrane</keyword>
<protein>
    <submittedName>
        <fullName evidence="2">Uncharacterized protein</fullName>
    </submittedName>
</protein>
<name>A0A3B0VXJ5_9ZZZZ</name>
<dbReference type="AlphaFoldDB" id="A0A3B0VXJ5"/>
<evidence type="ECO:0000256" key="1">
    <source>
        <dbReference type="SAM" id="Phobius"/>
    </source>
</evidence>
<feature type="non-terminal residue" evidence="2">
    <location>
        <position position="1"/>
    </location>
</feature>
<keyword evidence="1" id="KW-0472">Membrane</keyword>
<accession>A0A3B0VXJ5</accession>
<proteinExistence type="predicted"/>
<keyword evidence="1" id="KW-1133">Transmembrane helix</keyword>
<evidence type="ECO:0000313" key="2">
    <source>
        <dbReference type="EMBL" id="VAW48358.1"/>
    </source>
</evidence>
<organism evidence="2">
    <name type="scientific">hydrothermal vent metagenome</name>
    <dbReference type="NCBI Taxonomy" id="652676"/>
    <lineage>
        <taxon>unclassified sequences</taxon>
        <taxon>metagenomes</taxon>
        <taxon>ecological metagenomes</taxon>
    </lineage>
</organism>